<evidence type="ECO:0000256" key="1">
    <source>
        <dbReference type="SAM" id="MobiDB-lite"/>
    </source>
</evidence>
<evidence type="ECO:0000313" key="3">
    <source>
        <dbReference type="Proteomes" id="UP000002630"/>
    </source>
</evidence>
<dbReference type="OrthoDB" id="10564289at2759"/>
<sequence length="103" mass="11322">MSAHFDGGAEIAGRRLREVEVSYVDDPTLDMGAEDSDDCPASPPPTYYLRVREENKRGTTGGGNGGDRDDDAEQHAAGNFPSGPRWFRSECQHFRHLEEVSPA</sequence>
<dbReference type="EMBL" id="FN649740">
    <property type="protein sequence ID" value="CBN76173.1"/>
    <property type="molecule type" value="Genomic_DNA"/>
</dbReference>
<dbReference type="Proteomes" id="UP000002630">
    <property type="component" value="Linkage Group LG15"/>
</dbReference>
<evidence type="ECO:0000313" key="2">
    <source>
        <dbReference type="EMBL" id="CBN76173.1"/>
    </source>
</evidence>
<organism evidence="2 3">
    <name type="scientific">Ectocarpus siliculosus</name>
    <name type="common">Brown alga</name>
    <name type="synonym">Conferva siliculosa</name>
    <dbReference type="NCBI Taxonomy" id="2880"/>
    <lineage>
        <taxon>Eukaryota</taxon>
        <taxon>Sar</taxon>
        <taxon>Stramenopiles</taxon>
        <taxon>Ochrophyta</taxon>
        <taxon>PX clade</taxon>
        <taxon>Phaeophyceae</taxon>
        <taxon>Ectocarpales</taxon>
        <taxon>Ectocarpaceae</taxon>
        <taxon>Ectocarpus</taxon>
    </lineage>
</organism>
<dbReference type="EMBL" id="FN648565">
    <property type="protein sequence ID" value="CBN76173.1"/>
    <property type="molecule type" value="Genomic_DNA"/>
</dbReference>
<protein>
    <submittedName>
        <fullName evidence="2">Uncharacterized protein</fullName>
    </submittedName>
</protein>
<accession>D8LLT7</accession>
<keyword evidence="3" id="KW-1185">Reference proteome</keyword>
<dbReference type="AlphaFoldDB" id="D8LLT7"/>
<reference evidence="2 3" key="1">
    <citation type="journal article" date="2010" name="Nature">
        <title>The Ectocarpus genome and the independent evolution of multicellularity in brown algae.</title>
        <authorList>
            <person name="Cock J.M."/>
            <person name="Sterck L."/>
            <person name="Rouze P."/>
            <person name="Scornet D."/>
            <person name="Allen A.E."/>
            <person name="Amoutzias G."/>
            <person name="Anthouard V."/>
            <person name="Artiguenave F."/>
            <person name="Aury J.M."/>
            <person name="Badger J.H."/>
            <person name="Beszteri B."/>
            <person name="Billiau K."/>
            <person name="Bonnet E."/>
            <person name="Bothwell J.H."/>
            <person name="Bowler C."/>
            <person name="Boyen C."/>
            <person name="Brownlee C."/>
            <person name="Carrano C.J."/>
            <person name="Charrier B."/>
            <person name="Cho G.Y."/>
            <person name="Coelho S.M."/>
            <person name="Collen J."/>
            <person name="Corre E."/>
            <person name="Da Silva C."/>
            <person name="Delage L."/>
            <person name="Delaroque N."/>
            <person name="Dittami S.M."/>
            <person name="Doulbeau S."/>
            <person name="Elias M."/>
            <person name="Farnham G."/>
            <person name="Gachon C.M."/>
            <person name="Gschloessl B."/>
            <person name="Heesch S."/>
            <person name="Jabbari K."/>
            <person name="Jubin C."/>
            <person name="Kawai H."/>
            <person name="Kimura K."/>
            <person name="Kloareg B."/>
            <person name="Kupper F.C."/>
            <person name="Lang D."/>
            <person name="Le Bail A."/>
            <person name="Leblanc C."/>
            <person name="Lerouge P."/>
            <person name="Lohr M."/>
            <person name="Lopez P.J."/>
            <person name="Martens C."/>
            <person name="Maumus F."/>
            <person name="Michel G."/>
            <person name="Miranda-Saavedra D."/>
            <person name="Morales J."/>
            <person name="Moreau H."/>
            <person name="Motomura T."/>
            <person name="Nagasato C."/>
            <person name="Napoli C.A."/>
            <person name="Nelson D.R."/>
            <person name="Nyvall-Collen P."/>
            <person name="Peters A.F."/>
            <person name="Pommier C."/>
            <person name="Potin P."/>
            <person name="Poulain J."/>
            <person name="Quesneville H."/>
            <person name="Read B."/>
            <person name="Rensing S.A."/>
            <person name="Ritter A."/>
            <person name="Rousvoal S."/>
            <person name="Samanta M."/>
            <person name="Samson G."/>
            <person name="Schroeder D.C."/>
            <person name="Segurens B."/>
            <person name="Strittmatter M."/>
            <person name="Tonon T."/>
            <person name="Tregear J.W."/>
            <person name="Valentin K."/>
            <person name="von Dassow P."/>
            <person name="Yamagishi T."/>
            <person name="Van de Peer Y."/>
            <person name="Wincker P."/>
        </authorList>
    </citation>
    <scope>NUCLEOTIDE SEQUENCE [LARGE SCALE GENOMIC DNA]</scope>
    <source>
        <strain evidence="3">Ec32 / CCAP1310/4</strain>
    </source>
</reference>
<name>D8LLT7_ECTSI</name>
<gene>
    <name evidence="2" type="ORF">Esi_0370_0030</name>
</gene>
<dbReference type="InParanoid" id="D8LLT7"/>
<proteinExistence type="predicted"/>
<feature type="region of interest" description="Disordered" evidence="1">
    <location>
        <begin position="27"/>
        <end position="85"/>
    </location>
</feature>